<feature type="transmembrane region" description="Helical" evidence="9">
    <location>
        <begin position="299"/>
        <end position="320"/>
    </location>
</feature>
<dbReference type="Proteomes" id="UP000181956">
    <property type="component" value="Chromosome I"/>
</dbReference>
<keyword evidence="5 9" id="KW-0812">Transmembrane</keyword>
<keyword evidence="4" id="KW-1003">Cell membrane</keyword>
<dbReference type="AlphaFoldDB" id="A0A1H1XNQ2"/>
<feature type="region of interest" description="Disordered" evidence="8">
    <location>
        <begin position="393"/>
        <end position="428"/>
    </location>
</feature>
<evidence type="ECO:0000256" key="7">
    <source>
        <dbReference type="ARBA" id="ARBA00023136"/>
    </source>
</evidence>
<gene>
    <name evidence="10" type="ORF">SAMN04489834_2833</name>
</gene>
<dbReference type="InterPro" id="IPR002549">
    <property type="entry name" value="AI-2E-like"/>
</dbReference>
<dbReference type="PANTHER" id="PTHR21716">
    <property type="entry name" value="TRANSMEMBRANE PROTEIN"/>
    <property type="match status" value="1"/>
</dbReference>
<keyword evidence="3" id="KW-0813">Transport</keyword>
<organism evidence="10 11">
    <name type="scientific">Microterricola viridarii</name>
    <dbReference type="NCBI Taxonomy" id="412690"/>
    <lineage>
        <taxon>Bacteria</taxon>
        <taxon>Bacillati</taxon>
        <taxon>Actinomycetota</taxon>
        <taxon>Actinomycetes</taxon>
        <taxon>Micrococcales</taxon>
        <taxon>Microbacteriaceae</taxon>
        <taxon>Microterricola</taxon>
    </lineage>
</organism>
<evidence type="ECO:0000256" key="4">
    <source>
        <dbReference type="ARBA" id="ARBA00022475"/>
    </source>
</evidence>
<feature type="transmembrane region" description="Helical" evidence="9">
    <location>
        <begin position="51"/>
        <end position="70"/>
    </location>
</feature>
<feature type="transmembrane region" description="Helical" evidence="9">
    <location>
        <begin position="192"/>
        <end position="211"/>
    </location>
</feature>
<dbReference type="STRING" id="412690.SAMN04489834_2833"/>
<keyword evidence="6 9" id="KW-1133">Transmembrane helix</keyword>
<dbReference type="EMBL" id="LT629742">
    <property type="protein sequence ID" value="SDT10396.1"/>
    <property type="molecule type" value="Genomic_DNA"/>
</dbReference>
<feature type="transmembrane region" description="Helical" evidence="9">
    <location>
        <begin position="75"/>
        <end position="93"/>
    </location>
</feature>
<sequence>MGGRWFPWRAKRKESVQLSAGVTAAPAAEALPSEEQIAQSLPTGVRLGAAWSWRLLLIGAMIAVLIFLIVQLRLIVIPVLVAVLLTALLSPLVNFLHRHRWPRGLSIAVAMVGILALVAGLMVLVITQIARSSSALSERAIESFTQLKQALLDSPLQLTETQINAFLAQVIEAIQQDSQIFISGALSIGSSLGHFVAGLLIALFATLFMLIDGKGIWGWAVRIFPRRARAAVDGAGKAGWTTLGNFVKVQVLVASIDAVGIGLGAALLQVPLAIPIAVLVFLGSFIPIVGAVATGAVAVAIALIYNGWPIALAMLGVVLLVQQIEGHVLQPLIMGTAVKVHPLAVVLVVAAGSMLAGIPGALFAVPVAAVLNVMVHYISSGAWRNTPPLPQPAPSAPLWSTVPQTRPGYRRAVTSTPSAPTQENRRND</sequence>
<comment type="subcellular location">
    <subcellularLocation>
        <location evidence="1">Cell membrane</location>
        <topology evidence="1">Multi-pass membrane protein</topology>
    </subcellularLocation>
</comment>
<evidence type="ECO:0000313" key="11">
    <source>
        <dbReference type="Proteomes" id="UP000181956"/>
    </source>
</evidence>
<evidence type="ECO:0000256" key="3">
    <source>
        <dbReference type="ARBA" id="ARBA00022448"/>
    </source>
</evidence>
<feature type="transmembrane region" description="Helical" evidence="9">
    <location>
        <begin position="273"/>
        <end position="293"/>
    </location>
</feature>
<keyword evidence="11" id="KW-1185">Reference proteome</keyword>
<evidence type="ECO:0000256" key="5">
    <source>
        <dbReference type="ARBA" id="ARBA00022692"/>
    </source>
</evidence>
<comment type="similarity">
    <text evidence="2">Belongs to the autoinducer-2 exporter (AI-2E) (TC 2.A.86) family.</text>
</comment>
<dbReference type="OrthoDB" id="9784366at2"/>
<reference evidence="11" key="1">
    <citation type="submission" date="2016-10" db="EMBL/GenBank/DDBJ databases">
        <authorList>
            <person name="Varghese N."/>
            <person name="Submissions S."/>
        </authorList>
    </citation>
    <scope>NUCLEOTIDE SEQUENCE [LARGE SCALE GENOMIC DNA]</scope>
    <source>
        <strain evidence="11">DSM 21772</strain>
    </source>
</reference>
<dbReference type="PANTHER" id="PTHR21716:SF53">
    <property type="entry name" value="PERMEASE PERM-RELATED"/>
    <property type="match status" value="1"/>
</dbReference>
<evidence type="ECO:0000256" key="8">
    <source>
        <dbReference type="SAM" id="MobiDB-lite"/>
    </source>
</evidence>
<evidence type="ECO:0000313" key="10">
    <source>
        <dbReference type="EMBL" id="SDT10396.1"/>
    </source>
</evidence>
<feature type="compositionally biased region" description="Polar residues" evidence="8">
    <location>
        <begin position="413"/>
        <end position="422"/>
    </location>
</feature>
<evidence type="ECO:0000256" key="6">
    <source>
        <dbReference type="ARBA" id="ARBA00022989"/>
    </source>
</evidence>
<name>A0A1H1XNQ2_9MICO</name>
<dbReference type="GO" id="GO:0055085">
    <property type="term" value="P:transmembrane transport"/>
    <property type="evidence" value="ECO:0007669"/>
    <property type="project" value="TreeGrafter"/>
</dbReference>
<keyword evidence="7 9" id="KW-0472">Membrane</keyword>
<dbReference type="GO" id="GO:0005886">
    <property type="term" value="C:plasma membrane"/>
    <property type="evidence" value="ECO:0007669"/>
    <property type="project" value="UniProtKB-SubCell"/>
</dbReference>
<feature type="transmembrane region" description="Helical" evidence="9">
    <location>
        <begin position="249"/>
        <end position="268"/>
    </location>
</feature>
<dbReference type="Pfam" id="PF01594">
    <property type="entry name" value="AI-2E_transport"/>
    <property type="match status" value="1"/>
</dbReference>
<feature type="transmembrane region" description="Helical" evidence="9">
    <location>
        <begin position="105"/>
        <end position="126"/>
    </location>
</feature>
<evidence type="ECO:0000256" key="2">
    <source>
        <dbReference type="ARBA" id="ARBA00009773"/>
    </source>
</evidence>
<proteinExistence type="inferred from homology"/>
<protein>
    <submittedName>
        <fullName evidence="10">Predicted PurR-regulated permease PerM</fullName>
    </submittedName>
</protein>
<evidence type="ECO:0000256" key="9">
    <source>
        <dbReference type="SAM" id="Phobius"/>
    </source>
</evidence>
<accession>A0A1H1XNQ2</accession>
<evidence type="ECO:0000256" key="1">
    <source>
        <dbReference type="ARBA" id="ARBA00004651"/>
    </source>
</evidence>